<dbReference type="Proteomes" id="UP001375370">
    <property type="component" value="Chromosome"/>
</dbReference>
<dbReference type="EMBL" id="CP146612">
    <property type="protein sequence ID" value="WWX24893.1"/>
    <property type="molecule type" value="Genomic_DNA"/>
</dbReference>
<feature type="transmembrane region" description="Helical" evidence="1">
    <location>
        <begin position="6"/>
        <end position="26"/>
    </location>
</feature>
<sequence length="104" mass="11423">MRLEILLIILGMTAVTFIPRFLPMAFMSRLKVPKRLSVFLEYVPVAVLAALVFPAVFAADEGGFGIDPTLLLSAGIVLLFSYKLRNLWGAVVLGMAVYWGLSSF</sequence>
<evidence type="ECO:0000313" key="3">
    <source>
        <dbReference type="Proteomes" id="UP001375370"/>
    </source>
</evidence>
<name>A0ABZ2J1Y7_9CHLR</name>
<dbReference type="Pfam" id="PF05437">
    <property type="entry name" value="AzlD"/>
    <property type="match status" value="1"/>
</dbReference>
<organism evidence="2 3">
    <name type="scientific">Candidatus Dehalogenimonas loeffleri</name>
    <dbReference type="NCBI Taxonomy" id="3127115"/>
    <lineage>
        <taxon>Bacteria</taxon>
        <taxon>Bacillati</taxon>
        <taxon>Chloroflexota</taxon>
        <taxon>Dehalococcoidia</taxon>
        <taxon>Dehalococcoidales</taxon>
        <taxon>Dehalococcoidaceae</taxon>
        <taxon>Dehalogenimonas</taxon>
    </lineage>
</organism>
<keyword evidence="3" id="KW-1185">Reference proteome</keyword>
<gene>
    <name evidence="2" type="ORF">V8247_06420</name>
</gene>
<dbReference type="InterPro" id="IPR008407">
    <property type="entry name" value="Brnchd-chn_aa_trnsp_AzlD"/>
</dbReference>
<feature type="transmembrane region" description="Helical" evidence="1">
    <location>
        <begin position="63"/>
        <end position="80"/>
    </location>
</feature>
<keyword evidence="1" id="KW-0812">Transmembrane</keyword>
<proteinExistence type="predicted"/>
<feature type="transmembrane region" description="Helical" evidence="1">
    <location>
        <begin position="87"/>
        <end position="102"/>
    </location>
</feature>
<keyword evidence="1" id="KW-0472">Membrane</keyword>
<evidence type="ECO:0000313" key="2">
    <source>
        <dbReference type="EMBL" id="WWX24893.1"/>
    </source>
</evidence>
<keyword evidence="1" id="KW-1133">Transmembrane helix</keyword>
<feature type="transmembrane region" description="Helical" evidence="1">
    <location>
        <begin position="38"/>
        <end position="57"/>
    </location>
</feature>
<evidence type="ECO:0000256" key="1">
    <source>
        <dbReference type="SAM" id="Phobius"/>
    </source>
</evidence>
<protein>
    <submittedName>
        <fullName evidence="2">AzlD domain-containing protein</fullName>
    </submittedName>
</protein>
<reference evidence="2 3" key="1">
    <citation type="submission" date="2024-03" db="EMBL/GenBank/DDBJ databases">
        <title>A Dehalogenimonas Isolated from Estuarine Sediments Dihaloeliminates Chlorinated Alkanes.</title>
        <authorList>
            <person name="Yang Y."/>
            <person name="Wang H."/>
        </authorList>
    </citation>
    <scope>NUCLEOTIDE SEQUENCE [LARGE SCALE GENOMIC DNA]</scope>
    <source>
        <strain evidence="2 3">W</strain>
    </source>
</reference>
<dbReference type="RefSeq" id="WP_338737018.1">
    <property type="nucleotide sequence ID" value="NZ_CP146612.1"/>
</dbReference>
<accession>A0ABZ2J1Y7</accession>